<reference evidence="2" key="1">
    <citation type="journal article" date="2022" name="Mol. Ecol. Resour.">
        <title>The genomes of chicory, endive, great burdock and yacon provide insights into Asteraceae palaeo-polyploidization history and plant inulin production.</title>
        <authorList>
            <person name="Fan W."/>
            <person name="Wang S."/>
            <person name="Wang H."/>
            <person name="Wang A."/>
            <person name="Jiang F."/>
            <person name="Liu H."/>
            <person name="Zhao H."/>
            <person name="Xu D."/>
            <person name="Zhang Y."/>
        </authorList>
    </citation>
    <scope>NUCLEOTIDE SEQUENCE [LARGE SCALE GENOMIC DNA]</scope>
    <source>
        <strain evidence="2">cv. Niubang</strain>
    </source>
</reference>
<reference evidence="1 2" key="2">
    <citation type="journal article" date="2022" name="Mol. Ecol. Resour.">
        <title>The genomes of chicory, endive, great burdock and yacon provide insights into Asteraceae paleo-polyploidization history and plant inulin production.</title>
        <authorList>
            <person name="Fan W."/>
            <person name="Wang S."/>
            <person name="Wang H."/>
            <person name="Wang A."/>
            <person name="Jiang F."/>
            <person name="Liu H."/>
            <person name="Zhao H."/>
            <person name="Xu D."/>
            <person name="Zhang Y."/>
        </authorList>
    </citation>
    <scope>NUCLEOTIDE SEQUENCE [LARGE SCALE GENOMIC DNA]</scope>
    <source>
        <strain evidence="2">cv. Niubang</strain>
    </source>
</reference>
<protein>
    <submittedName>
        <fullName evidence="1">Uncharacterized protein</fullName>
    </submittedName>
</protein>
<organism evidence="1 2">
    <name type="scientific">Arctium lappa</name>
    <name type="common">Greater burdock</name>
    <name type="synonym">Lappa major</name>
    <dbReference type="NCBI Taxonomy" id="4217"/>
    <lineage>
        <taxon>Eukaryota</taxon>
        <taxon>Viridiplantae</taxon>
        <taxon>Streptophyta</taxon>
        <taxon>Embryophyta</taxon>
        <taxon>Tracheophyta</taxon>
        <taxon>Spermatophyta</taxon>
        <taxon>Magnoliopsida</taxon>
        <taxon>eudicotyledons</taxon>
        <taxon>Gunneridae</taxon>
        <taxon>Pentapetalae</taxon>
        <taxon>asterids</taxon>
        <taxon>campanulids</taxon>
        <taxon>Asterales</taxon>
        <taxon>Asteraceae</taxon>
        <taxon>Carduoideae</taxon>
        <taxon>Cardueae</taxon>
        <taxon>Arctiinae</taxon>
        <taxon>Arctium</taxon>
    </lineage>
</organism>
<dbReference type="Proteomes" id="UP001055879">
    <property type="component" value="Linkage Group LG18"/>
</dbReference>
<evidence type="ECO:0000313" key="1">
    <source>
        <dbReference type="EMBL" id="KAI3665360.1"/>
    </source>
</evidence>
<evidence type="ECO:0000313" key="2">
    <source>
        <dbReference type="Proteomes" id="UP001055879"/>
    </source>
</evidence>
<name>A0ACB8XED6_ARCLA</name>
<keyword evidence="2" id="KW-1185">Reference proteome</keyword>
<dbReference type="EMBL" id="CM042064">
    <property type="protein sequence ID" value="KAI3665360.1"/>
    <property type="molecule type" value="Genomic_DNA"/>
</dbReference>
<comment type="caution">
    <text evidence="1">The sequence shown here is derived from an EMBL/GenBank/DDBJ whole genome shotgun (WGS) entry which is preliminary data.</text>
</comment>
<sequence length="279" mass="31152">MKPKGKKIDIGRKKLTGEIDLEIAFDVKKKEEKSSWVVGDETDKERSPEIKATGEVAGDKTNRELGVVDGFKLCQRFFDGSFWLEDPSVLQMSSSWGKSRFSLNLTRTLDACKMSQGSPVSPHVLKMKGYVDQFARLGFPMGQEVAVDFVLNSLPKSYDQFVTNYNMNALDKSLTELYGMLQTTERSIGSKLEQSKPKEVSMIRVKGGSSNKRKRDGKSKGQDIKEKTKFESSNNAKGKGKIPENAVCFNCNEKGHWKRNCPALLAKNNKMKANKTGSS</sequence>
<proteinExistence type="predicted"/>
<gene>
    <name evidence="1" type="ORF">L6452_43984</name>
</gene>
<accession>A0ACB8XED6</accession>